<protein>
    <recommendedName>
        <fullName evidence="3">Mon2/Sec7/BIG1-like dimerisation and cyclophilin-binding domain-containing protein</fullName>
    </recommendedName>
</protein>
<dbReference type="EMBL" id="JAWDEY010000002">
    <property type="protein sequence ID" value="KAK6590916.1"/>
    <property type="molecule type" value="Genomic_DNA"/>
</dbReference>
<keyword evidence="2" id="KW-1185">Reference proteome</keyword>
<organism evidence="1 2">
    <name type="scientific">Cryptosporidium xiaoi</name>
    <dbReference type="NCBI Taxonomy" id="659607"/>
    <lineage>
        <taxon>Eukaryota</taxon>
        <taxon>Sar</taxon>
        <taxon>Alveolata</taxon>
        <taxon>Apicomplexa</taxon>
        <taxon>Conoidasida</taxon>
        <taxon>Coccidia</taxon>
        <taxon>Eucoccidiorida</taxon>
        <taxon>Eimeriorina</taxon>
        <taxon>Cryptosporidiidae</taxon>
        <taxon>Cryptosporidium</taxon>
    </lineage>
</organism>
<dbReference type="Proteomes" id="UP001311799">
    <property type="component" value="Unassembled WGS sequence"/>
</dbReference>
<name>A0AAV9Y1V1_9CRYT</name>
<comment type="caution">
    <text evidence="1">The sequence shown here is derived from an EMBL/GenBank/DDBJ whole genome shotgun (WGS) entry which is preliminary data.</text>
</comment>
<evidence type="ECO:0000313" key="2">
    <source>
        <dbReference type="Proteomes" id="UP001311799"/>
    </source>
</evidence>
<proteinExistence type="predicted"/>
<evidence type="ECO:0000313" key="1">
    <source>
        <dbReference type="EMBL" id="KAK6590916.1"/>
    </source>
</evidence>
<reference evidence="1 2" key="1">
    <citation type="submission" date="2023-10" db="EMBL/GenBank/DDBJ databases">
        <title>Comparative genomics analysis reveals potential genetic determinants of host preference in Cryptosporidium xiaoi.</title>
        <authorList>
            <person name="Xiao L."/>
            <person name="Li J."/>
        </authorList>
    </citation>
    <scope>NUCLEOTIDE SEQUENCE [LARGE SCALE GENOMIC DNA]</scope>
    <source>
        <strain evidence="1 2">52996</strain>
    </source>
</reference>
<sequence length="1301" mass="151760">MKRISTLELLESLYNDFQEKIGTTNIVNSGEILENKGIKILKDLHGSKNPFGTYKNENLTQSKNKLKLNNPLSYIIRRLTEELFSIVTTVRYPILLTPNLYVIYISLLCELGMGELPPLFLDTYEGYIDNFDINFVPLLIEIYIRRSPLWGLVKNINFCIDNIYMMSSNIVDNVKLKDEFKEIQSTINLNDNELNMSNFLPLFFANIQSLKKGYKLGRYLLCIAKDKNKKTTKSINSLNNNNSNKLSLSLSFAVNRLFGGVKGDNVNKGIKENNRTSGINSNSTVDMYNKSTSKSGVKGKVSSEYIRKVNNNILDNFSLYRVSISLIITVFNDVGSLILYEDKINDFSNLLIKLEKSIAIIISGSYINDINNNPTNIETNNIYELDGSLSKDIFTIVNNVEEYKPFHYLHFQVISGLRILINGYNIIKNTSNDDNNNNNNNRNSDSGFYEAIMLYITRILTQVIKVIELSNNINNINSDQKHKFKHNYIDFENKIEDLNESDLKNEINTYNNEKLNIMVTSSKEDMININGVNKNYEHLNEITIVENRKNYDKVNLMCKFSSYMEIIPSEMILLIQDLIKSQDFSKNIIKSLIFELHELQIKNVINNNFNVNLSSLFIKTFVEYIRLKNKDEMDKNMIINSWKYIIEYYVYPNILNSYIVYLFCEMLSDNNVKETLNNLDINLFINSYFGILIRIIVYHPDISFKSILNVLLYCIDLLDKQKVDSSWLDNWIYITLMITCMPLMTLFPQKIESNISEIKDIVTNVKPNDRVSNLLLKLIYPGINSNYTSCSHSKSGLKSIICDLSVNILLTSIYNNNTNNNTHLESSYSFLQNNYLNEKAKEVTRKEININESKILNKNSFEPVLLLKNTNNDIGKSLNGTSYRLHTIIIIKKCLYIIDMLILKLINYIDRHIIPNNDISECFSGKIIYFLSEILDLFPYFFYQGGKYSLELQERFSKLIINIIRKKPEFLFENKIFNRMITCLKIEIYSNIVSISPLCWIIGEIILLNCNEELLISNDKKVLLIIESLKLILEKCYLNCVDLFSNISKLLSSSNTYFNGDSYDHINNLRLNHNYKYSCNDKDIIVDDNNTDINCYYNSNNEYYNDSFSESYSSDSSFLSDSSFNIDQEIFGLTDIENDVLYEENNYIFDKNNNFERNYNVYNHDNFNSDYKNSINLNEYNKYIEYMYLIDTSISSLLKIGVAIKHLKKDIIKILELFQKKFYEFYFKDKLVFNENNQNNYLYEYIQTSNIIVMKKLNKSIKILKYTSMFSSTLFTYDSHINYNTYFNNYPINNFVDENTD</sequence>
<accession>A0AAV9Y1V1</accession>
<evidence type="ECO:0008006" key="3">
    <source>
        <dbReference type="Google" id="ProtNLM"/>
    </source>
</evidence>
<gene>
    <name evidence="1" type="ORF">RS030_111845</name>
</gene>